<dbReference type="InterPro" id="IPR031100">
    <property type="entry name" value="LOG_fam"/>
</dbReference>
<dbReference type="GO" id="GO:0005829">
    <property type="term" value="C:cytosol"/>
    <property type="evidence" value="ECO:0007669"/>
    <property type="project" value="TreeGrafter"/>
</dbReference>
<sequence length="230" mass="25427">MLSPTPEPTFDHIQTALMELWGVINRLSQIPPPQCDRYRVSIFGSARLQPTDALYIDVKNLAQTLTTMGCDIITGGGPGLMQAANEGSVLGDPTDQQQSIGVRIALDFEQSTNPFVEQLYTHETFFSRLHQFVLLSQAFIVVPGGIGTTLETMMIWQLLQVRKLDNVPLILVGDMWGDLVTWAKQSMVEQATPQLASPADMQIPICVATMDEAIAHIRQGQAEWNTTCKI</sequence>
<dbReference type="SUPFAM" id="SSF102405">
    <property type="entry name" value="MCP/YpsA-like"/>
    <property type="match status" value="1"/>
</dbReference>
<organism evidence="1 2">
    <name type="scientific">Romeriopsis navalis LEGE 11480</name>
    <dbReference type="NCBI Taxonomy" id="2777977"/>
    <lineage>
        <taxon>Bacteria</taxon>
        <taxon>Bacillati</taxon>
        <taxon>Cyanobacteriota</taxon>
        <taxon>Cyanophyceae</taxon>
        <taxon>Leptolyngbyales</taxon>
        <taxon>Leptolyngbyaceae</taxon>
        <taxon>Romeriopsis</taxon>
        <taxon>Romeriopsis navalis</taxon>
    </lineage>
</organism>
<reference evidence="1" key="1">
    <citation type="submission" date="2020-10" db="EMBL/GenBank/DDBJ databases">
        <authorList>
            <person name="Castelo-Branco R."/>
            <person name="Eusebio N."/>
            <person name="Adriana R."/>
            <person name="Vieira A."/>
            <person name="Brugerolle De Fraissinette N."/>
            <person name="Rezende De Castro R."/>
            <person name="Schneider M.P."/>
            <person name="Vasconcelos V."/>
            <person name="Leao P.N."/>
        </authorList>
    </citation>
    <scope>NUCLEOTIDE SEQUENCE</scope>
    <source>
        <strain evidence="1">LEGE 11480</strain>
    </source>
</reference>
<dbReference type="PANTHER" id="PTHR43393:SF3">
    <property type="entry name" value="LYSINE DECARBOXYLASE-LIKE PROTEIN"/>
    <property type="match status" value="1"/>
</dbReference>
<dbReference type="Proteomes" id="UP000625316">
    <property type="component" value="Unassembled WGS sequence"/>
</dbReference>
<comment type="caution">
    <text evidence="1">The sequence shown here is derived from an EMBL/GenBank/DDBJ whole genome shotgun (WGS) entry which is preliminary data.</text>
</comment>
<name>A0A928VMR1_9CYAN</name>
<dbReference type="AlphaFoldDB" id="A0A928VMR1"/>
<dbReference type="Pfam" id="PF03641">
    <property type="entry name" value="Lysine_decarbox"/>
    <property type="match status" value="1"/>
</dbReference>
<keyword evidence="2" id="KW-1185">Reference proteome</keyword>
<dbReference type="Gene3D" id="3.40.50.450">
    <property type="match status" value="1"/>
</dbReference>
<dbReference type="RefSeq" id="WP_264323637.1">
    <property type="nucleotide sequence ID" value="NZ_JADEXQ010000007.1"/>
</dbReference>
<protein>
    <submittedName>
        <fullName evidence="1">LOG family protein</fullName>
    </submittedName>
</protein>
<evidence type="ECO:0000313" key="1">
    <source>
        <dbReference type="EMBL" id="MBE9028814.1"/>
    </source>
</evidence>
<dbReference type="InterPro" id="IPR052341">
    <property type="entry name" value="LOG_family_nucleotidases"/>
</dbReference>
<gene>
    <name evidence="1" type="ORF">IQ266_03445</name>
</gene>
<evidence type="ECO:0000313" key="2">
    <source>
        <dbReference type="Proteomes" id="UP000625316"/>
    </source>
</evidence>
<proteinExistence type="predicted"/>
<dbReference type="EMBL" id="JADEXQ010000007">
    <property type="protein sequence ID" value="MBE9028814.1"/>
    <property type="molecule type" value="Genomic_DNA"/>
</dbReference>
<accession>A0A928VMR1</accession>
<dbReference type="PANTHER" id="PTHR43393">
    <property type="entry name" value="CYTOKININ RIBOSIDE 5'-MONOPHOSPHATE PHOSPHORIBOHYDROLASE"/>
    <property type="match status" value="1"/>
</dbReference>